<dbReference type="Pfam" id="PF00440">
    <property type="entry name" value="TetR_N"/>
    <property type="match status" value="1"/>
</dbReference>
<name>A0ABS4BC42_9HYPH</name>
<keyword evidence="2 4" id="KW-0238">DNA-binding</keyword>
<gene>
    <name evidence="6" type="ORF">J6595_01830</name>
</gene>
<dbReference type="PANTHER" id="PTHR30055">
    <property type="entry name" value="HTH-TYPE TRANSCRIPTIONAL REGULATOR RUTR"/>
    <property type="match status" value="1"/>
</dbReference>
<evidence type="ECO:0000256" key="1">
    <source>
        <dbReference type="ARBA" id="ARBA00023015"/>
    </source>
</evidence>
<dbReference type="InterPro" id="IPR036271">
    <property type="entry name" value="Tet_transcr_reg_TetR-rel_C_sf"/>
</dbReference>
<dbReference type="SUPFAM" id="SSF48498">
    <property type="entry name" value="Tetracyclin repressor-like, C-terminal domain"/>
    <property type="match status" value="1"/>
</dbReference>
<evidence type="ECO:0000259" key="5">
    <source>
        <dbReference type="PROSITE" id="PS50977"/>
    </source>
</evidence>
<proteinExistence type="predicted"/>
<dbReference type="Proteomes" id="UP000678276">
    <property type="component" value="Unassembled WGS sequence"/>
</dbReference>
<comment type="caution">
    <text evidence="6">The sequence shown here is derived from an EMBL/GenBank/DDBJ whole genome shotgun (WGS) entry which is preliminary data.</text>
</comment>
<dbReference type="PROSITE" id="PS50977">
    <property type="entry name" value="HTH_TETR_2"/>
    <property type="match status" value="1"/>
</dbReference>
<sequence>MSPQVASRPGGRSARVQAAVHAAVKELLAETDRADLTVPAIAERAQVTPSTIYRRWGDLAALLADVAVERIRPDAPPADTGSAKGDITAWAEQYSEETSSPIGQEMLRDILAARSATANPVRCCELVRRQLDIIAERASQRGEFMPAPETILDRVVAPIVYRTLFDVPPSADQVRSLVGELWAEHARPFER</sequence>
<evidence type="ECO:0000313" key="7">
    <source>
        <dbReference type="Proteomes" id="UP000678276"/>
    </source>
</evidence>
<dbReference type="RefSeq" id="WP_209592738.1">
    <property type="nucleotide sequence ID" value="NZ_JAGJCF010000001.1"/>
</dbReference>
<evidence type="ECO:0000256" key="4">
    <source>
        <dbReference type="PROSITE-ProRule" id="PRU00335"/>
    </source>
</evidence>
<dbReference type="Pfam" id="PF16859">
    <property type="entry name" value="TetR_C_11"/>
    <property type="match status" value="1"/>
</dbReference>
<dbReference type="PANTHER" id="PTHR30055:SF148">
    <property type="entry name" value="TETR-FAMILY TRANSCRIPTIONAL REGULATOR"/>
    <property type="match status" value="1"/>
</dbReference>
<feature type="DNA-binding region" description="H-T-H motif" evidence="4">
    <location>
        <begin position="37"/>
        <end position="56"/>
    </location>
</feature>
<evidence type="ECO:0000256" key="2">
    <source>
        <dbReference type="ARBA" id="ARBA00023125"/>
    </source>
</evidence>
<keyword evidence="3" id="KW-0804">Transcription</keyword>
<dbReference type="Gene3D" id="1.10.10.60">
    <property type="entry name" value="Homeodomain-like"/>
    <property type="match status" value="1"/>
</dbReference>
<protein>
    <submittedName>
        <fullName evidence="6">TetR/AcrR family transcriptional regulator</fullName>
    </submittedName>
</protein>
<evidence type="ECO:0000256" key="3">
    <source>
        <dbReference type="ARBA" id="ARBA00023163"/>
    </source>
</evidence>
<reference evidence="6 7" key="1">
    <citation type="submission" date="2021-04" db="EMBL/GenBank/DDBJ databases">
        <title>Whole genome sequence of Jiella sp. KSK16Y-1.</title>
        <authorList>
            <person name="Tuo L."/>
        </authorList>
    </citation>
    <scope>NUCLEOTIDE SEQUENCE [LARGE SCALE GENOMIC DNA]</scope>
    <source>
        <strain evidence="6 7">KSK16Y-1</strain>
    </source>
</reference>
<feature type="domain" description="HTH tetR-type" evidence="5">
    <location>
        <begin position="14"/>
        <end position="74"/>
    </location>
</feature>
<keyword evidence="1" id="KW-0805">Transcription regulation</keyword>
<evidence type="ECO:0000313" key="6">
    <source>
        <dbReference type="EMBL" id="MBP0614327.1"/>
    </source>
</evidence>
<dbReference type="InterPro" id="IPR011075">
    <property type="entry name" value="TetR_C"/>
</dbReference>
<dbReference type="EMBL" id="JAGJCF010000001">
    <property type="protein sequence ID" value="MBP0614327.1"/>
    <property type="molecule type" value="Genomic_DNA"/>
</dbReference>
<accession>A0ABS4BC42</accession>
<dbReference type="InterPro" id="IPR050109">
    <property type="entry name" value="HTH-type_TetR-like_transc_reg"/>
</dbReference>
<dbReference type="SUPFAM" id="SSF46689">
    <property type="entry name" value="Homeodomain-like"/>
    <property type="match status" value="1"/>
</dbReference>
<keyword evidence="7" id="KW-1185">Reference proteome</keyword>
<dbReference type="InterPro" id="IPR009057">
    <property type="entry name" value="Homeodomain-like_sf"/>
</dbReference>
<organism evidence="6 7">
    <name type="scientific">Jiella mangrovi</name>
    <dbReference type="NCBI Taxonomy" id="2821407"/>
    <lineage>
        <taxon>Bacteria</taxon>
        <taxon>Pseudomonadati</taxon>
        <taxon>Pseudomonadota</taxon>
        <taxon>Alphaproteobacteria</taxon>
        <taxon>Hyphomicrobiales</taxon>
        <taxon>Aurantimonadaceae</taxon>
        <taxon>Jiella</taxon>
    </lineage>
</organism>
<dbReference type="Gene3D" id="1.10.357.10">
    <property type="entry name" value="Tetracycline Repressor, domain 2"/>
    <property type="match status" value="1"/>
</dbReference>
<dbReference type="InterPro" id="IPR001647">
    <property type="entry name" value="HTH_TetR"/>
</dbReference>